<evidence type="ECO:0008006" key="4">
    <source>
        <dbReference type="Google" id="ProtNLM"/>
    </source>
</evidence>
<dbReference type="OrthoDB" id="851875at2"/>
<dbReference type="AlphaFoldDB" id="A0A5C8K5C2"/>
<evidence type="ECO:0000256" key="1">
    <source>
        <dbReference type="SAM" id="SignalP"/>
    </source>
</evidence>
<keyword evidence="3" id="KW-1185">Reference proteome</keyword>
<proteinExistence type="predicted"/>
<protein>
    <recommendedName>
        <fullName evidence="4">Lipocalin-like domain-containing protein</fullName>
    </recommendedName>
</protein>
<dbReference type="RefSeq" id="WP_147922201.1">
    <property type="nucleotide sequence ID" value="NZ_VRTY01000046.1"/>
</dbReference>
<accession>A0A5C8K5C2</accession>
<reference evidence="2 3" key="1">
    <citation type="submission" date="2019-08" db="EMBL/GenBank/DDBJ databases">
        <authorList>
            <person name="Shi S."/>
        </authorList>
    </citation>
    <scope>NUCLEOTIDE SEQUENCE [LARGE SCALE GENOMIC DNA]</scope>
    <source>
        <strain evidence="2 3">GY10130</strain>
    </source>
</reference>
<keyword evidence="1" id="KW-0732">Signal</keyword>
<evidence type="ECO:0000313" key="3">
    <source>
        <dbReference type="Proteomes" id="UP000321926"/>
    </source>
</evidence>
<dbReference type="Proteomes" id="UP000321926">
    <property type="component" value="Unassembled WGS sequence"/>
</dbReference>
<name>A0A5C8K5C2_9BACT</name>
<gene>
    <name evidence="2" type="ORF">FVR03_13075</name>
</gene>
<comment type="caution">
    <text evidence="2">The sequence shown here is derived from an EMBL/GenBank/DDBJ whole genome shotgun (WGS) entry which is preliminary data.</text>
</comment>
<dbReference type="EMBL" id="VRTY01000046">
    <property type="protein sequence ID" value="TXK44883.1"/>
    <property type="molecule type" value="Genomic_DNA"/>
</dbReference>
<organism evidence="2 3">
    <name type="scientific">Pontibacter qinzhouensis</name>
    <dbReference type="NCBI Taxonomy" id="2603253"/>
    <lineage>
        <taxon>Bacteria</taxon>
        <taxon>Pseudomonadati</taxon>
        <taxon>Bacteroidota</taxon>
        <taxon>Cytophagia</taxon>
        <taxon>Cytophagales</taxon>
        <taxon>Hymenobacteraceae</taxon>
        <taxon>Pontibacter</taxon>
    </lineage>
</organism>
<sequence length="162" mass="18188">MTWFSLLFLWLALSSGAPAIVLATDNPVARTKHDSIADLSKVWVLRERFVQEEQELVSVRPVPKYVLTFHADSTYRLIQENDLPNAVNGPEVVEEGVWELDGNKGYIGVRVTQVDGRAIRSALAYRWQIARILPSQLVLSTIASGAEVLVFEEKKLSAKRKL</sequence>
<feature type="signal peptide" evidence="1">
    <location>
        <begin position="1"/>
        <end position="19"/>
    </location>
</feature>
<feature type="chain" id="PRO_5022953399" description="Lipocalin-like domain-containing protein" evidence="1">
    <location>
        <begin position="20"/>
        <end position="162"/>
    </location>
</feature>
<evidence type="ECO:0000313" key="2">
    <source>
        <dbReference type="EMBL" id="TXK44883.1"/>
    </source>
</evidence>